<accession>A0ABW5U6W3</accession>
<gene>
    <name evidence="5" type="ORF">ACFSUD_18815</name>
</gene>
<comment type="caution">
    <text evidence="5">The sequence shown here is derived from an EMBL/GenBank/DDBJ whole genome shotgun (WGS) entry which is preliminary data.</text>
</comment>
<proteinExistence type="predicted"/>
<dbReference type="PROSITE" id="PS00895">
    <property type="entry name" value="3_HYDROXYISOBUT_DH"/>
    <property type="match status" value="1"/>
</dbReference>
<dbReference type="InterPro" id="IPR015815">
    <property type="entry name" value="HIBADH-related"/>
</dbReference>
<dbReference type="InterPro" id="IPR008927">
    <property type="entry name" value="6-PGluconate_DH-like_C_sf"/>
</dbReference>
<evidence type="ECO:0000256" key="2">
    <source>
        <dbReference type="ARBA" id="ARBA00023027"/>
    </source>
</evidence>
<keyword evidence="2" id="KW-0520">NAD</keyword>
<dbReference type="EC" id="1.1.-.-" evidence="5"/>
<evidence type="ECO:0000259" key="4">
    <source>
        <dbReference type="Pfam" id="PF14833"/>
    </source>
</evidence>
<dbReference type="InterPro" id="IPR036291">
    <property type="entry name" value="NAD(P)-bd_dom_sf"/>
</dbReference>
<dbReference type="InterPro" id="IPR002204">
    <property type="entry name" value="3-OH-isobutyrate_DH-rel_CS"/>
</dbReference>
<evidence type="ECO:0000313" key="6">
    <source>
        <dbReference type="Proteomes" id="UP001597474"/>
    </source>
</evidence>
<keyword evidence="6" id="KW-1185">Reference proteome</keyword>
<evidence type="ECO:0000313" key="5">
    <source>
        <dbReference type="EMBL" id="MFD2741619.1"/>
    </source>
</evidence>
<dbReference type="GO" id="GO:0016491">
    <property type="term" value="F:oxidoreductase activity"/>
    <property type="evidence" value="ECO:0007669"/>
    <property type="project" value="UniProtKB-KW"/>
</dbReference>
<dbReference type="PANTHER" id="PTHR22981:SF7">
    <property type="entry name" value="3-HYDROXYISOBUTYRATE DEHYDROGENASE, MITOCHONDRIAL"/>
    <property type="match status" value="1"/>
</dbReference>
<dbReference type="Gene3D" id="1.10.1040.10">
    <property type="entry name" value="N-(1-d-carboxylethyl)-l-norvaline Dehydrogenase, domain 2"/>
    <property type="match status" value="1"/>
</dbReference>
<dbReference type="PANTHER" id="PTHR22981">
    <property type="entry name" value="3-HYDROXYISOBUTYRATE DEHYDROGENASE-RELATED"/>
    <property type="match status" value="1"/>
</dbReference>
<dbReference type="InterPro" id="IPR013328">
    <property type="entry name" value="6PGD_dom2"/>
</dbReference>
<evidence type="ECO:0000259" key="3">
    <source>
        <dbReference type="Pfam" id="PF03446"/>
    </source>
</evidence>
<dbReference type="Pfam" id="PF14833">
    <property type="entry name" value="NAD_binding_11"/>
    <property type="match status" value="1"/>
</dbReference>
<dbReference type="EMBL" id="JBHUMP010000034">
    <property type="protein sequence ID" value="MFD2741619.1"/>
    <property type="molecule type" value="Genomic_DNA"/>
</dbReference>
<dbReference type="RefSeq" id="WP_386376046.1">
    <property type="nucleotide sequence ID" value="NZ_JBHUMP010000034.1"/>
</dbReference>
<dbReference type="Proteomes" id="UP001597474">
    <property type="component" value="Unassembled WGS sequence"/>
</dbReference>
<reference evidence="6" key="1">
    <citation type="journal article" date="2019" name="Int. J. Syst. Evol. Microbiol.">
        <title>The Global Catalogue of Microorganisms (GCM) 10K type strain sequencing project: providing services to taxonomists for standard genome sequencing and annotation.</title>
        <authorList>
            <consortium name="The Broad Institute Genomics Platform"/>
            <consortium name="The Broad Institute Genome Sequencing Center for Infectious Disease"/>
            <person name="Wu L."/>
            <person name="Ma J."/>
        </authorList>
    </citation>
    <scope>NUCLEOTIDE SEQUENCE [LARGE SCALE GENOMIC DNA]</scope>
    <source>
        <strain evidence="6">TISTR 2562</strain>
    </source>
</reference>
<dbReference type="SUPFAM" id="SSF51735">
    <property type="entry name" value="NAD(P)-binding Rossmann-fold domains"/>
    <property type="match status" value="1"/>
</dbReference>
<dbReference type="PIRSF" id="PIRSF000103">
    <property type="entry name" value="HIBADH"/>
    <property type="match status" value="1"/>
</dbReference>
<feature type="domain" description="6-phosphogluconate dehydrogenase NADP-binding" evidence="3">
    <location>
        <begin position="13"/>
        <end position="172"/>
    </location>
</feature>
<keyword evidence="1 5" id="KW-0560">Oxidoreductase</keyword>
<dbReference type="InterPro" id="IPR029154">
    <property type="entry name" value="HIBADH-like_NADP-bd"/>
</dbReference>
<dbReference type="InterPro" id="IPR006115">
    <property type="entry name" value="6PGDH_NADP-bd"/>
</dbReference>
<protein>
    <submittedName>
        <fullName evidence="5">NAD(P)-dependent oxidoreductase</fullName>
        <ecNumber evidence="5">1.1.-.-</ecNumber>
    </submittedName>
</protein>
<dbReference type="Pfam" id="PF03446">
    <property type="entry name" value="NAD_binding_2"/>
    <property type="match status" value="1"/>
</dbReference>
<sequence length="321" mass="33600">MTARAIPQVPPRKLAFIGLGTMGSGMAARLLAAGHEVHGYDLDRERLVTFSALGGIACESIAEACAGADCVMTILPRDEHVRTVWLGSGGVLESVSVGTLLIEMSTILPKTSLELHEQAAAAGMRMLDAPVGRTPRDAQNGSLLIMAGGAREYFDEAETVFAPIAEKSIFLGPKGSGIRMKIANNYMSMVGMVLTAETLTLARKAGIDASAAVEVLQNTTAGKGQVNVNYPAKVLSGDVSPDFPLSMGHKDISLGLTLGQELGVPLLLGASARELFGMAAPMRIEDLDCTAMLLIIERLAGLSASVELDERAQGGKPDALQ</sequence>
<dbReference type="SUPFAM" id="SSF48179">
    <property type="entry name" value="6-phosphogluconate dehydrogenase C-terminal domain-like"/>
    <property type="match status" value="1"/>
</dbReference>
<name>A0ABW5U6W3_9RHOB</name>
<organism evidence="5 6">
    <name type="scientific">Sulfitobacter aestuarii</name>
    <dbReference type="NCBI Taxonomy" id="2161676"/>
    <lineage>
        <taxon>Bacteria</taxon>
        <taxon>Pseudomonadati</taxon>
        <taxon>Pseudomonadota</taxon>
        <taxon>Alphaproteobacteria</taxon>
        <taxon>Rhodobacterales</taxon>
        <taxon>Roseobacteraceae</taxon>
        <taxon>Sulfitobacter</taxon>
    </lineage>
</organism>
<feature type="domain" description="3-hydroxyisobutyrate dehydrogenase-like NAD-binding" evidence="4">
    <location>
        <begin position="175"/>
        <end position="293"/>
    </location>
</feature>
<dbReference type="Gene3D" id="3.40.50.720">
    <property type="entry name" value="NAD(P)-binding Rossmann-like Domain"/>
    <property type="match status" value="1"/>
</dbReference>
<evidence type="ECO:0000256" key="1">
    <source>
        <dbReference type="ARBA" id="ARBA00023002"/>
    </source>
</evidence>